<name>A0A6V8KXT7_9ACTN</name>
<dbReference type="Gene3D" id="3.10.450.50">
    <property type="match status" value="1"/>
</dbReference>
<accession>A0A6V8KXT7</accession>
<evidence type="ECO:0000313" key="3">
    <source>
        <dbReference type="Proteomes" id="UP000482960"/>
    </source>
</evidence>
<dbReference type="Proteomes" id="UP000482960">
    <property type="component" value="Unassembled WGS sequence"/>
</dbReference>
<dbReference type="EMBL" id="BLPG01000001">
    <property type="protein sequence ID" value="GFJ87139.1"/>
    <property type="molecule type" value="Genomic_DNA"/>
</dbReference>
<evidence type="ECO:0000313" key="2">
    <source>
        <dbReference type="EMBL" id="GFJ87139.1"/>
    </source>
</evidence>
<dbReference type="AlphaFoldDB" id="A0A6V8KXT7"/>
<evidence type="ECO:0000259" key="1">
    <source>
        <dbReference type="Pfam" id="PF13474"/>
    </source>
</evidence>
<reference evidence="2 3" key="2">
    <citation type="submission" date="2020-03" db="EMBL/GenBank/DDBJ databases">
        <authorList>
            <person name="Ichikawa N."/>
            <person name="Kimura A."/>
            <person name="Kitahashi Y."/>
            <person name="Uohara A."/>
        </authorList>
    </citation>
    <scope>NUCLEOTIDE SEQUENCE [LARGE SCALE GENOMIC DNA]</scope>
    <source>
        <strain evidence="2 3">NBRC 108638</strain>
    </source>
</reference>
<keyword evidence="3" id="KW-1185">Reference proteome</keyword>
<proteinExistence type="predicted"/>
<dbReference type="InterPro" id="IPR037401">
    <property type="entry name" value="SnoaL-like"/>
</dbReference>
<gene>
    <name evidence="2" type="ORF">Prum_007810</name>
</gene>
<reference evidence="2 3" key="1">
    <citation type="submission" date="2020-03" db="EMBL/GenBank/DDBJ databases">
        <title>Whole genome shotgun sequence of Phytohabitans rumicis NBRC 108638.</title>
        <authorList>
            <person name="Komaki H."/>
            <person name="Tamura T."/>
        </authorList>
    </citation>
    <scope>NUCLEOTIDE SEQUENCE [LARGE SCALE GENOMIC DNA]</scope>
    <source>
        <strain evidence="2 3">NBRC 108638</strain>
    </source>
</reference>
<comment type="caution">
    <text evidence="2">The sequence shown here is derived from an EMBL/GenBank/DDBJ whole genome shotgun (WGS) entry which is preliminary data.</text>
</comment>
<protein>
    <recommendedName>
        <fullName evidence="1">SnoaL-like domain-containing protein</fullName>
    </recommendedName>
</protein>
<dbReference type="InterPro" id="IPR011944">
    <property type="entry name" value="Steroid_delta5-4_isomerase"/>
</dbReference>
<sequence length="151" mass="16449">MENQAAALVAGAKEWASYYGDFPNGDEGAVLTAVLRVRAAWDANDADAYADMFIDNGSQLVGDNQLTSRDEIRGYVAEAFAGAYAGSRITEQPREIRLLNDTVAVAVTEGGVIRRGQAELDPMNEVRTMWIIVNRDGDWRVASHQTCPIKG</sequence>
<feature type="domain" description="SnoaL-like" evidence="1">
    <location>
        <begin position="33"/>
        <end position="145"/>
    </location>
</feature>
<dbReference type="SUPFAM" id="SSF54427">
    <property type="entry name" value="NTF2-like"/>
    <property type="match status" value="1"/>
</dbReference>
<dbReference type="NCBIfam" id="TIGR02246">
    <property type="entry name" value="SgcJ/EcaC family oxidoreductase"/>
    <property type="match status" value="1"/>
</dbReference>
<dbReference type="Pfam" id="PF13474">
    <property type="entry name" value="SnoaL_3"/>
    <property type="match status" value="1"/>
</dbReference>
<dbReference type="RefSeq" id="WP_173073960.1">
    <property type="nucleotide sequence ID" value="NZ_BAABJB010000016.1"/>
</dbReference>
<organism evidence="2 3">
    <name type="scientific">Phytohabitans rumicis</name>
    <dbReference type="NCBI Taxonomy" id="1076125"/>
    <lineage>
        <taxon>Bacteria</taxon>
        <taxon>Bacillati</taxon>
        <taxon>Actinomycetota</taxon>
        <taxon>Actinomycetes</taxon>
        <taxon>Micromonosporales</taxon>
        <taxon>Micromonosporaceae</taxon>
    </lineage>
</organism>
<dbReference type="InterPro" id="IPR032710">
    <property type="entry name" value="NTF2-like_dom_sf"/>
</dbReference>